<evidence type="ECO:0000313" key="1">
    <source>
        <dbReference type="EMBL" id="PMD32131.1"/>
    </source>
</evidence>
<evidence type="ECO:0000313" key="2">
    <source>
        <dbReference type="Proteomes" id="UP000235786"/>
    </source>
</evidence>
<sequence>MLLFPRTRYFLLQATSAAILCYLCLCYNDTSMAQSELPEKTATYQFGHQPAVKNSLSRKAVQNARCLLPHIKPPDEFLDAGCGPRSITLDFAVLVLGDGN</sequence>
<name>A0A2J6R0U6_HYAVF</name>
<organism evidence="1 2">
    <name type="scientific">Hyaloscypha variabilis (strain UAMH 11265 / GT02V1 / F)</name>
    <name type="common">Meliniomyces variabilis</name>
    <dbReference type="NCBI Taxonomy" id="1149755"/>
    <lineage>
        <taxon>Eukaryota</taxon>
        <taxon>Fungi</taxon>
        <taxon>Dikarya</taxon>
        <taxon>Ascomycota</taxon>
        <taxon>Pezizomycotina</taxon>
        <taxon>Leotiomycetes</taxon>
        <taxon>Helotiales</taxon>
        <taxon>Hyaloscyphaceae</taxon>
        <taxon>Hyaloscypha</taxon>
        <taxon>Hyaloscypha variabilis</taxon>
    </lineage>
</organism>
<protein>
    <submittedName>
        <fullName evidence="1">Uncharacterized protein</fullName>
    </submittedName>
</protein>
<keyword evidence="2" id="KW-1185">Reference proteome</keyword>
<dbReference type="Proteomes" id="UP000235786">
    <property type="component" value="Unassembled WGS sequence"/>
</dbReference>
<reference evidence="1 2" key="1">
    <citation type="submission" date="2016-04" db="EMBL/GenBank/DDBJ databases">
        <title>A degradative enzymes factory behind the ericoid mycorrhizal symbiosis.</title>
        <authorList>
            <consortium name="DOE Joint Genome Institute"/>
            <person name="Martino E."/>
            <person name="Morin E."/>
            <person name="Grelet G."/>
            <person name="Kuo A."/>
            <person name="Kohler A."/>
            <person name="Daghino S."/>
            <person name="Barry K."/>
            <person name="Choi C."/>
            <person name="Cichocki N."/>
            <person name="Clum A."/>
            <person name="Copeland A."/>
            <person name="Hainaut M."/>
            <person name="Haridas S."/>
            <person name="Labutti K."/>
            <person name="Lindquist E."/>
            <person name="Lipzen A."/>
            <person name="Khouja H.-R."/>
            <person name="Murat C."/>
            <person name="Ohm R."/>
            <person name="Olson A."/>
            <person name="Spatafora J."/>
            <person name="Veneault-Fourrey C."/>
            <person name="Henrissat B."/>
            <person name="Grigoriev I."/>
            <person name="Martin F."/>
            <person name="Perotto S."/>
        </authorList>
    </citation>
    <scope>NUCLEOTIDE SEQUENCE [LARGE SCALE GENOMIC DNA]</scope>
    <source>
        <strain evidence="1 2">F</strain>
    </source>
</reference>
<dbReference type="OrthoDB" id="10017101at2759"/>
<proteinExistence type="predicted"/>
<accession>A0A2J6R0U6</accession>
<dbReference type="EMBL" id="KZ613960">
    <property type="protein sequence ID" value="PMD32131.1"/>
    <property type="molecule type" value="Genomic_DNA"/>
</dbReference>
<dbReference type="AlphaFoldDB" id="A0A2J6R0U6"/>
<gene>
    <name evidence="1" type="ORF">L207DRAFT_184093</name>
</gene>